<dbReference type="Pfam" id="PF01479">
    <property type="entry name" value="S4"/>
    <property type="match status" value="1"/>
</dbReference>
<dbReference type="GO" id="GO:0000455">
    <property type="term" value="P:enzyme-directed rRNA pseudouridine synthesis"/>
    <property type="evidence" value="ECO:0007669"/>
    <property type="project" value="UniProtKB-ARBA"/>
</dbReference>
<comment type="caution">
    <text evidence="14">The sequence shown here is derived from an EMBL/GenBank/DDBJ whole genome shotgun (WGS) entry which is preliminary data.</text>
</comment>
<evidence type="ECO:0000259" key="13">
    <source>
        <dbReference type="SMART" id="SM00363"/>
    </source>
</evidence>
<evidence type="ECO:0000256" key="4">
    <source>
        <dbReference type="ARBA" id="ARBA00038922"/>
    </source>
</evidence>
<keyword evidence="11" id="KW-0694">RNA-binding</keyword>
<evidence type="ECO:0000256" key="7">
    <source>
        <dbReference type="ARBA" id="ARBA00041697"/>
    </source>
</evidence>
<dbReference type="SMART" id="SM00363">
    <property type="entry name" value="S4"/>
    <property type="match status" value="1"/>
</dbReference>
<evidence type="ECO:0000256" key="2">
    <source>
        <dbReference type="ARBA" id="ARBA00036390"/>
    </source>
</evidence>
<keyword evidence="1" id="KW-0413">Isomerase</keyword>
<evidence type="ECO:0000313" key="15">
    <source>
        <dbReference type="Proteomes" id="UP000305539"/>
    </source>
</evidence>
<dbReference type="Pfam" id="PF00849">
    <property type="entry name" value="PseudoU_synth_2"/>
    <property type="match status" value="1"/>
</dbReference>
<dbReference type="InterPro" id="IPR036986">
    <property type="entry name" value="S4_RNA-bd_sf"/>
</dbReference>
<proteinExistence type="predicted"/>
<dbReference type="NCBIfam" id="TIGR00093">
    <property type="entry name" value="pseudouridine synthase"/>
    <property type="match status" value="1"/>
</dbReference>
<evidence type="ECO:0000256" key="5">
    <source>
        <dbReference type="ARBA" id="ARBA00039989"/>
    </source>
</evidence>
<reference evidence="14 15" key="1">
    <citation type="submission" date="2019-04" db="EMBL/GenBank/DDBJ databases">
        <title>Trinickia sp. 7GSK02, isolated from subtropical forest soil.</title>
        <authorList>
            <person name="Gao Z.-H."/>
            <person name="Qiu L.-H."/>
        </authorList>
    </citation>
    <scope>NUCLEOTIDE SEQUENCE [LARGE SCALE GENOMIC DNA]</scope>
    <source>
        <strain evidence="14 15">7GSK02</strain>
    </source>
</reference>
<dbReference type="Gene3D" id="3.10.290.10">
    <property type="entry name" value="RNA-binding S4 domain"/>
    <property type="match status" value="1"/>
</dbReference>
<name>A0A4U1HR99_9BURK</name>
<feature type="domain" description="RNA-binding S4" evidence="13">
    <location>
        <begin position="276"/>
        <end position="335"/>
    </location>
</feature>
<dbReference type="InterPro" id="IPR020094">
    <property type="entry name" value="TruA/RsuA/RluB/E/F_N"/>
</dbReference>
<dbReference type="InterPro" id="IPR006145">
    <property type="entry name" value="PsdUridine_synth_RsuA/RluA"/>
</dbReference>
<dbReference type="SUPFAM" id="SSF55174">
    <property type="entry name" value="Alpha-L RNA-binding motif"/>
    <property type="match status" value="1"/>
</dbReference>
<feature type="compositionally biased region" description="Basic and acidic residues" evidence="12">
    <location>
        <begin position="129"/>
        <end position="143"/>
    </location>
</feature>
<feature type="compositionally biased region" description="Basic residues" evidence="12">
    <location>
        <begin position="1"/>
        <end position="11"/>
    </location>
</feature>
<feature type="compositionally biased region" description="Polar residues" evidence="12">
    <location>
        <begin position="197"/>
        <end position="207"/>
    </location>
</feature>
<dbReference type="SUPFAM" id="SSF55120">
    <property type="entry name" value="Pseudouridine synthase"/>
    <property type="match status" value="1"/>
</dbReference>
<dbReference type="InterPro" id="IPR002942">
    <property type="entry name" value="S4_RNA-bd"/>
</dbReference>
<evidence type="ECO:0000256" key="8">
    <source>
        <dbReference type="ARBA" id="ARBA00042843"/>
    </source>
</evidence>
<feature type="region of interest" description="Disordered" evidence="12">
    <location>
        <begin position="1"/>
        <end position="277"/>
    </location>
</feature>
<dbReference type="GO" id="GO:0160138">
    <property type="term" value="F:23S rRNA pseudouridine(2604) synthase activity"/>
    <property type="evidence" value="ECO:0007669"/>
    <property type="project" value="UniProtKB-EC"/>
</dbReference>
<dbReference type="InterPro" id="IPR050343">
    <property type="entry name" value="RsuA_PseudoU_synthase"/>
</dbReference>
<evidence type="ECO:0000256" key="3">
    <source>
        <dbReference type="ARBA" id="ARBA00036535"/>
    </source>
</evidence>
<feature type="compositionally biased region" description="Low complexity" evidence="12">
    <location>
        <begin position="44"/>
        <end position="84"/>
    </location>
</feature>
<dbReference type="AlphaFoldDB" id="A0A4U1HR99"/>
<comment type="catalytic activity">
    <reaction evidence="3">
        <text>uridine(2604) in 23S rRNA = pseudouridine(2604) in 23S rRNA</text>
        <dbReference type="Rhea" id="RHEA:38875"/>
        <dbReference type="Rhea" id="RHEA-COMP:10093"/>
        <dbReference type="Rhea" id="RHEA-COMP:10094"/>
        <dbReference type="ChEBI" id="CHEBI:65314"/>
        <dbReference type="ChEBI" id="CHEBI:65315"/>
        <dbReference type="EC" id="5.4.99.21"/>
    </reaction>
</comment>
<dbReference type="Gene3D" id="3.30.70.1560">
    <property type="entry name" value="Alpha-L RNA-binding motif"/>
    <property type="match status" value="1"/>
</dbReference>
<evidence type="ECO:0000256" key="6">
    <source>
        <dbReference type="ARBA" id="ARBA00041420"/>
    </source>
</evidence>
<evidence type="ECO:0000256" key="11">
    <source>
        <dbReference type="PROSITE-ProRule" id="PRU00182"/>
    </source>
</evidence>
<comment type="catalytic activity">
    <reaction evidence="2">
        <text>uridine(35) in tRNA(Tyr) = pseudouridine(35) in tRNA(Tyr)</text>
        <dbReference type="Rhea" id="RHEA:60556"/>
        <dbReference type="Rhea" id="RHEA-COMP:15607"/>
        <dbReference type="Rhea" id="RHEA-COMP:15608"/>
        <dbReference type="ChEBI" id="CHEBI:65314"/>
        <dbReference type="ChEBI" id="CHEBI:65315"/>
    </reaction>
</comment>
<organism evidence="14 15">
    <name type="scientific">Trinickia terrae</name>
    <dbReference type="NCBI Taxonomy" id="2571161"/>
    <lineage>
        <taxon>Bacteria</taxon>
        <taxon>Pseudomonadati</taxon>
        <taxon>Pseudomonadota</taxon>
        <taxon>Betaproteobacteria</taxon>
        <taxon>Burkholderiales</taxon>
        <taxon>Burkholderiaceae</taxon>
        <taxon>Trinickia</taxon>
    </lineage>
</organism>
<dbReference type="Proteomes" id="UP000305539">
    <property type="component" value="Unassembled WGS sequence"/>
</dbReference>
<sequence length="524" mass="57111">MRVKLTAKHPRPATPDRAPVRSGSSSARKPTRPARPAEAKTERPAGVPRAPGPSGAAGSANRPASDVRKPGATAAKQARPAAARKGSDAARHGKPERGGAEAPKRPYAARPGRGDAESAGAKRPAGARGEQRREDDTRNDRFSTAKRPARKDDGRGYAKDDGRGYAKTERAAGPRRPASSEGARGGYGEGRSPDMARQSTTNRTASDSARGARKIGQPVKRSHAEREEFKPAPKRPAGERRMRRDETPDRRPAAATGRAVSPPTETRTGGDASETMRLSKRMSELGLCSRREADEWIEKGWVLVDGERVDTLGAKVHVGQHIEIVANARAAQAKQVTILLHKPVGYVSGQAEDGYQPAITLITPANHWEGDRSDVQFSASHLRQLAPAGRLDIDSTGLLVLTQDGRVAKQLIGIHSPIEKEYLVRVAYGERTTDIDQHFPPELLAKLRHGLSLDDVPLRPAKVSWQNGEQLRFVLREGKKRQIRRMCELVGLNVVGLRRIRMGRIPLGSLPPGQWRYLLPEEEF</sequence>
<accession>A0A4U1HR99</accession>
<dbReference type="OrthoDB" id="9807213at2"/>
<dbReference type="InterPro" id="IPR000748">
    <property type="entry name" value="PsdUridine_synth_RsuA/RluB/E/F"/>
</dbReference>
<evidence type="ECO:0000256" key="9">
    <source>
        <dbReference type="ARBA" id="ARBA00042890"/>
    </source>
</evidence>
<feature type="compositionally biased region" description="Basic and acidic residues" evidence="12">
    <location>
        <begin position="85"/>
        <end position="104"/>
    </location>
</feature>
<dbReference type="PANTHER" id="PTHR47683">
    <property type="entry name" value="PSEUDOURIDINE SYNTHASE FAMILY PROTEIN-RELATED"/>
    <property type="match status" value="1"/>
</dbReference>
<dbReference type="CDD" id="cd00165">
    <property type="entry name" value="S4"/>
    <property type="match status" value="1"/>
</dbReference>
<gene>
    <name evidence="14" type="ORF">FAZ69_26850</name>
</gene>
<dbReference type="EC" id="5.4.99.21" evidence="4"/>
<evidence type="ECO:0000256" key="10">
    <source>
        <dbReference type="ARBA" id="ARBA00043147"/>
    </source>
</evidence>
<keyword evidence="15" id="KW-1185">Reference proteome</keyword>
<feature type="compositionally biased region" description="Basic and acidic residues" evidence="12">
    <location>
        <begin position="150"/>
        <end position="172"/>
    </location>
</feature>
<dbReference type="EMBL" id="SWJE01000016">
    <property type="protein sequence ID" value="TKC82688.1"/>
    <property type="molecule type" value="Genomic_DNA"/>
</dbReference>
<dbReference type="GO" id="GO:0003723">
    <property type="term" value="F:RNA binding"/>
    <property type="evidence" value="ECO:0007669"/>
    <property type="project" value="UniProtKB-KW"/>
</dbReference>
<dbReference type="Gene3D" id="3.30.70.580">
    <property type="entry name" value="Pseudouridine synthase I, catalytic domain, N-terminal subdomain"/>
    <property type="match status" value="1"/>
</dbReference>
<dbReference type="PROSITE" id="PS50889">
    <property type="entry name" value="S4"/>
    <property type="match status" value="1"/>
</dbReference>
<evidence type="ECO:0000256" key="1">
    <source>
        <dbReference type="ARBA" id="ARBA00023235"/>
    </source>
</evidence>
<dbReference type="InterPro" id="IPR042092">
    <property type="entry name" value="PsdUridine_s_RsuA/RluB/E/F_cat"/>
</dbReference>
<feature type="compositionally biased region" description="Basic and acidic residues" evidence="12">
    <location>
        <begin position="222"/>
        <end position="252"/>
    </location>
</feature>
<protein>
    <recommendedName>
        <fullName evidence="5">Dual-specificity RNA pseudouridine synthase RluF</fullName>
        <ecNumber evidence="4">5.4.99.21</ecNumber>
    </recommendedName>
    <alternativeName>
        <fullName evidence="7">23S rRNA pseudouridine(2604) synthase</fullName>
    </alternativeName>
    <alternativeName>
        <fullName evidence="9">Ribosomal large subunit pseudouridine synthase F</fullName>
    </alternativeName>
    <alternativeName>
        <fullName evidence="8">rRNA pseudouridylate synthase F</fullName>
    </alternativeName>
    <alternativeName>
        <fullName evidence="10">rRNA-uridine isomerase F</fullName>
    </alternativeName>
    <alternativeName>
        <fullName evidence="6">tRNA(Tyr) pseudouridine(35) synthase</fullName>
    </alternativeName>
</protein>
<dbReference type="InterPro" id="IPR020103">
    <property type="entry name" value="PsdUridine_synth_cat_dom_sf"/>
</dbReference>
<dbReference type="PANTHER" id="PTHR47683:SF2">
    <property type="entry name" value="RNA-BINDING S4 DOMAIN-CONTAINING PROTEIN"/>
    <property type="match status" value="1"/>
</dbReference>
<evidence type="ECO:0000313" key="14">
    <source>
        <dbReference type="EMBL" id="TKC82688.1"/>
    </source>
</evidence>
<evidence type="ECO:0000256" key="12">
    <source>
        <dbReference type="SAM" id="MobiDB-lite"/>
    </source>
</evidence>